<accession>A0A2A4CPR5</accession>
<evidence type="ECO:0000259" key="3">
    <source>
        <dbReference type="Pfam" id="PF13629"/>
    </source>
</evidence>
<comment type="similarity">
    <text evidence="1">Belongs to the bacterial secretin family.</text>
</comment>
<feature type="domain" description="Pilus formation protein N-terminal" evidence="3">
    <location>
        <begin position="11"/>
        <end position="79"/>
    </location>
</feature>
<evidence type="ECO:0000259" key="2">
    <source>
        <dbReference type="Pfam" id="PF00263"/>
    </source>
</evidence>
<dbReference type="PANTHER" id="PTHR30332:SF17">
    <property type="entry name" value="TYPE IV PILIATION SYSTEM PROTEIN DR_0774-RELATED"/>
    <property type="match status" value="1"/>
</dbReference>
<dbReference type="Proteomes" id="UP000243507">
    <property type="component" value="Unassembled WGS sequence"/>
</dbReference>
<dbReference type="PANTHER" id="PTHR30332">
    <property type="entry name" value="PROBABLE GENERAL SECRETION PATHWAY PROTEIN D"/>
    <property type="match status" value="1"/>
</dbReference>
<evidence type="ECO:0000256" key="1">
    <source>
        <dbReference type="RuleBase" id="RU004003"/>
    </source>
</evidence>
<dbReference type="EMBL" id="NTJD01000008">
    <property type="protein sequence ID" value="PCD76106.1"/>
    <property type="molecule type" value="Genomic_DNA"/>
</dbReference>
<dbReference type="Pfam" id="PF00263">
    <property type="entry name" value="Secretin"/>
    <property type="match status" value="1"/>
</dbReference>
<dbReference type="Pfam" id="PF13629">
    <property type="entry name" value="T2SS-T3SS_pil_N"/>
    <property type="match status" value="1"/>
</dbReference>
<feature type="domain" description="Type II/III secretion system secretin-like" evidence="2">
    <location>
        <begin position="217"/>
        <end position="376"/>
    </location>
</feature>
<dbReference type="GO" id="GO:0015627">
    <property type="term" value="C:type II protein secretion system complex"/>
    <property type="evidence" value="ECO:0007669"/>
    <property type="project" value="TreeGrafter"/>
</dbReference>
<organism evidence="4 5">
    <name type="scientific">Pseudothioclava arenosa</name>
    <dbReference type="NCBI Taxonomy" id="1795308"/>
    <lineage>
        <taxon>Bacteria</taxon>
        <taxon>Pseudomonadati</taxon>
        <taxon>Pseudomonadota</taxon>
        <taxon>Alphaproteobacteria</taxon>
        <taxon>Rhodobacterales</taxon>
        <taxon>Paracoccaceae</taxon>
        <taxon>Pseudothioclava</taxon>
    </lineage>
</organism>
<gene>
    <name evidence="4" type="ORF">CLN94_11070</name>
</gene>
<dbReference type="PRINTS" id="PR00811">
    <property type="entry name" value="BCTERIALGSPD"/>
</dbReference>
<dbReference type="AlphaFoldDB" id="A0A2A4CPR5"/>
<proteinExistence type="inferred from homology"/>
<dbReference type="OrthoDB" id="9775455at2"/>
<sequence length="442" mass="47588">MISLSGGTANEPLVVAPGFTMTVQTDQPFSEVIVGNTEVADVFPLSSDTFYVQGNRLGATNVRFMGGAGEQLGVIVLRVQIDFAEIEAAIGRAIPSARLEVTNINNRIRVSGSVRDAIDKARALEIARQFSDQPIVDGIRVVNPQQVQLDVRILEVSRNAGRLLGFNYNATKTDGAGDAISRGEISGVAGNAVPFGTFIGSLLSVAGTDIDVIIHTLEDKGVARRLANPTLVTSNGIEANFVVGGEVPINNAATDSNGNVATETDYREYGVRLNFRPVLLDEGLISLRIRPEVSDIDTSVSVNGQPAFISRKADTTVTLRDGQSFAIAGLLQTDNERNVKQVPWLGQIPILGTLFRSSAFQKQETDLVILVTPRLVHPASPDQPLVSPLDGRRSSNDVELFLLGMLEVDRDMIKQFEKGEGILGPYGHLIDLEFDDAVITKK</sequence>
<comment type="caution">
    <text evidence="4">The sequence shown here is derived from an EMBL/GenBank/DDBJ whole genome shotgun (WGS) entry which is preliminary data.</text>
</comment>
<protein>
    <submittedName>
        <fullName evidence="4">Pilus assembly protein CpaC</fullName>
    </submittedName>
</protein>
<dbReference type="InterPro" id="IPR004846">
    <property type="entry name" value="T2SS/T3SS_dom"/>
</dbReference>
<evidence type="ECO:0000313" key="5">
    <source>
        <dbReference type="Proteomes" id="UP000243507"/>
    </source>
</evidence>
<evidence type="ECO:0000313" key="4">
    <source>
        <dbReference type="EMBL" id="PCD76106.1"/>
    </source>
</evidence>
<reference evidence="4 5" key="1">
    <citation type="submission" date="2017-09" db="EMBL/GenBank/DDBJ databases">
        <title>A multilocus sequence analysis scheme for characterization of bacteria in the genus Thioclava.</title>
        <authorList>
            <person name="Liu Y."/>
            <person name="Shao Z."/>
        </authorList>
    </citation>
    <scope>NUCLEOTIDE SEQUENCE [LARGE SCALE GENOMIC DNA]</scope>
    <source>
        <strain evidence="4 5">CAU 1312</strain>
    </source>
</reference>
<dbReference type="GO" id="GO:0009306">
    <property type="term" value="P:protein secretion"/>
    <property type="evidence" value="ECO:0007669"/>
    <property type="project" value="InterPro"/>
</dbReference>
<name>A0A2A4CPR5_9RHOB</name>
<keyword evidence="5" id="KW-1185">Reference proteome</keyword>
<dbReference type="InterPro" id="IPR001775">
    <property type="entry name" value="GspD/PilQ"/>
</dbReference>
<dbReference type="InterPro" id="IPR032789">
    <property type="entry name" value="T2SS-T3SS_pil_N"/>
</dbReference>
<dbReference type="InterPro" id="IPR050810">
    <property type="entry name" value="Bact_Secretion_Sys_Channel"/>
</dbReference>